<name>A0AAW9KIF6_CLOPF</name>
<comment type="caution">
    <text evidence="3">The sequence shown here is derived from an EMBL/GenBank/DDBJ whole genome shotgun (WGS) entry which is preliminary data.</text>
</comment>
<evidence type="ECO:0000256" key="1">
    <source>
        <dbReference type="SAM" id="Coils"/>
    </source>
</evidence>
<feature type="coiled-coil region" evidence="1">
    <location>
        <begin position="189"/>
        <end position="223"/>
    </location>
</feature>
<sequence>MKKKLQIFISSTYLDLQEEREAAVEAVLESKHIPAGMELFRAGNRSQLETIKKWIDESDIYMLILGGRYGSIEPDSGKSYTHLEYKYALEKEIPIFAVVLKDEFLYKKASNQGNDVIKDISNPEFQRFKDLVMSKMIKEVEDCKDIKLAIKDSISELEEEYDLSGWVRASNIEDNTEILKENVKLNKENTNLIKKNIKLKSDLEKLKAELKSHTKEYEIIKNSLEEDNIIISGELLGREQDIELTYLEAFKAFNGKYSIGVTNRYNVSELESFLYYNLAPKFILLGILDIKNVPGVQYRRIELSNKGKGFAKMLEEEKLKKL</sequence>
<feature type="domain" description="DUF4062" evidence="2">
    <location>
        <begin position="6"/>
        <end position="88"/>
    </location>
</feature>
<dbReference type="AlphaFoldDB" id="A0AAW9KIF6"/>
<dbReference type="Pfam" id="PF13271">
    <property type="entry name" value="DUF4062"/>
    <property type="match status" value="1"/>
</dbReference>
<reference evidence="3" key="1">
    <citation type="submission" date="2019-11" db="EMBL/GenBank/DDBJ databases">
        <title>Characterization of Clostridium perfringens isolates from swine manure treated agricultural soils.</title>
        <authorList>
            <person name="Wushke S.T."/>
        </authorList>
    </citation>
    <scope>NUCLEOTIDE SEQUENCE</scope>
    <source>
        <strain evidence="3">X62</strain>
    </source>
</reference>
<dbReference type="EMBL" id="WNUR01000031">
    <property type="protein sequence ID" value="MDZ7541873.1"/>
    <property type="molecule type" value="Genomic_DNA"/>
</dbReference>
<evidence type="ECO:0000313" key="3">
    <source>
        <dbReference type="EMBL" id="MDZ7541873.1"/>
    </source>
</evidence>
<evidence type="ECO:0000313" key="4">
    <source>
        <dbReference type="Proteomes" id="UP001288944"/>
    </source>
</evidence>
<organism evidence="3 4">
    <name type="scientific">Clostridium perfringens</name>
    <dbReference type="NCBI Taxonomy" id="1502"/>
    <lineage>
        <taxon>Bacteria</taxon>
        <taxon>Bacillati</taxon>
        <taxon>Bacillota</taxon>
        <taxon>Clostridia</taxon>
        <taxon>Eubacteriales</taxon>
        <taxon>Clostridiaceae</taxon>
        <taxon>Clostridium</taxon>
    </lineage>
</organism>
<dbReference type="InterPro" id="IPR025139">
    <property type="entry name" value="DUF4062"/>
</dbReference>
<accession>A0AAW9KIF6</accession>
<evidence type="ECO:0000259" key="2">
    <source>
        <dbReference type="Pfam" id="PF13271"/>
    </source>
</evidence>
<dbReference type="RefSeq" id="WP_110026530.1">
    <property type="nucleotide sequence ID" value="NZ_CABHJA010000008.1"/>
</dbReference>
<gene>
    <name evidence="3" type="ORF">GNF83_11540</name>
</gene>
<proteinExistence type="predicted"/>
<keyword evidence="1" id="KW-0175">Coiled coil</keyword>
<dbReference type="Proteomes" id="UP001288944">
    <property type="component" value="Unassembled WGS sequence"/>
</dbReference>
<protein>
    <submittedName>
        <fullName evidence="3">DUF4062 domain-containing protein</fullName>
    </submittedName>
</protein>